<protein>
    <submittedName>
        <fullName evidence="2">Uncharacterized protein</fullName>
    </submittedName>
</protein>
<evidence type="ECO:0000256" key="1">
    <source>
        <dbReference type="SAM" id="Phobius"/>
    </source>
</evidence>
<evidence type="ECO:0000313" key="3">
    <source>
        <dbReference type="Proteomes" id="UP000011096"/>
    </source>
</evidence>
<feature type="transmembrane region" description="Helical" evidence="1">
    <location>
        <begin position="321"/>
        <end position="346"/>
    </location>
</feature>
<dbReference type="OrthoDB" id="4827041at2759"/>
<name>A0A7J6IJ65_COLFN</name>
<organism evidence="2 3">
    <name type="scientific">Colletotrichum fructicola (strain Nara gc5)</name>
    <name type="common">Anthracnose fungus</name>
    <name type="synonym">Colletotrichum gloeosporioides (strain Nara gc5)</name>
    <dbReference type="NCBI Taxonomy" id="1213859"/>
    <lineage>
        <taxon>Eukaryota</taxon>
        <taxon>Fungi</taxon>
        <taxon>Dikarya</taxon>
        <taxon>Ascomycota</taxon>
        <taxon>Pezizomycotina</taxon>
        <taxon>Sordariomycetes</taxon>
        <taxon>Hypocreomycetidae</taxon>
        <taxon>Glomerellales</taxon>
        <taxon>Glomerellaceae</taxon>
        <taxon>Colletotrichum</taxon>
        <taxon>Colletotrichum gloeosporioides species complex</taxon>
    </lineage>
</organism>
<keyword evidence="1" id="KW-0812">Transmembrane</keyword>
<dbReference type="GeneID" id="43613363"/>
<reference evidence="2 3" key="2">
    <citation type="submission" date="2020-04" db="EMBL/GenBank/DDBJ databases">
        <title>Genome sequencing and assembly of multiple isolates from the Colletotrichum gloeosporioides species complex.</title>
        <authorList>
            <person name="Gan P."/>
            <person name="Shirasu K."/>
        </authorList>
    </citation>
    <scope>NUCLEOTIDE SEQUENCE [LARGE SCALE GENOMIC DNA]</scope>
    <source>
        <strain evidence="2 3">Nara gc5</strain>
    </source>
</reference>
<evidence type="ECO:0000313" key="2">
    <source>
        <dbReference type="EMBL" id="KAF4476400.1"/>
    </source>
</evidence>
<sequence>MHHAYVSAADLSATDTAHNKIVLDWFNVTQSTEEENERKTYFDFIGWQLEDEARTKDSQALLNCLELASEAVTLAQEEIDDAGNKRLRTRAEVITAMGAGKPPGTISASIAQLAARLAFRINAASEYQTAEESPNWPDNKTLCEYAAIVFNAGKLSLPSSSSVVPEPDASEVAGIQSRLTHRLTAVNIKKYTRINIKETQFLPNHLKLYETYEYTTLYVFRDMRWLLDAVKMENFPVPKEVIQETIDTLNYLYPWDRATMKLLKREGVNMHDFQDPIPDRPRFRDFKYYKPRMVDVAYEFLNPPKSWTTIWKDRRNSMQFWTFWLGLLIFFFTLGFGVAATVLAVLQLDVARHPPETE</sequence>
<dbReference type="AlphaFoldDB" id="A0A7J6IJ65"/>
<keyword evidence="3" id="KW-1185">Reference proteome</keyword>
<comment type="caution">
    <text evidence="2">The sequence shown here is derived from an EMBL/GenBank/DDBJ whole genome shotgun (WGS) entry which is preliminary data.</text>
</comment>
<reference evidence="2 3" key="1">
    <citation type="submission" date="2012-08" db="EMBL/GenBank/DDBJ databases">
        <authorList>
            <person name="Gan P.H.P."/>
            <person name="Ikeda K."/>
            <person name="Irieda H."/>
            <person name="Narusaka M."/>
            <person name="O'Connell R.J."/>
            <person name="Narusaka Y."/>
            <person name="Takano Y."/>
            <person name="Kubo Y."/>
            <person name="Shirasu K."/>
        </authorList>
    </citation>
    <scope>NUCLEOTIDE SEQUENCE [LARGE SCALE GENOMIC DNA]</scope>
    <source>
        <strain evidence="2 3">Nara gc5</strain>
    </source>
</reference>
<dbReference type="InParanoid" id="A0A7J6IJ65"/>
<dbReference type="Proteomes" id="UP000011096">
    <property type="component" value="Unassembled WGS sequence"/>
</dbReference>
<dbReference type="EMBL" id="ANPB02000009">
    <property type="protein sequence ID" value="KAF4476400.1"/>
    <property type="molecule type" value="Genomic_DNA"/>
</dbReference>
<proteinExistence type="predicted"/>
<dbReference type="RefSeq" id="XP_031890836.2">
    <property type="nucleotide sequence ID" value="XM_032029281.2"/>
</dbReference>
<accession>A0A7J6IJ65</accession>
<keyword evidence="1" id="KW-0472">Membrane</keyword>
<gene>
    <name evidence="2" type="ORF">CGGC5_v014455</name>
</gene>
<keyword evidence="1" id="KW-1133">Transmembrane helix</keyword>